<dbReference type="OrthoDB" id="9780685at2"/>
<name>A0A6C7EBZ1_ILUCY</name>
<gene>
    <name evidence="9" type="ORF">YM304_12220</name>
</gene>
<comment type="catalytic activity">
    <reaction evidence="6">
        <text>L-methionine + H2O = methanethiol + 2-oxobutanoate + NH4(+)</text>
        <dbReference type="Rhea" id="RHEA:23800"/>
        <dbReference type="ChEBI" id="CHEBI:15377"/>
        <dbReference type="ChEBI" id="CHEBI:16007"/>
        <dbReference type="ChEBI" id="CHEBI:16763"/>
        <dbReference type="ChEBI" id="CHEBI:28938"/>
        <dbReference type="ChEBI" id="CHEBI:57844"/>
        <dbReference type="EC" id="4.4.1.11"/>
    </reaction>
    <physiologicalReaction direction="left-to-right" evidence="6">
        <dbReference type="Rhea" id="RHEA:23801"/>
    </physiologicalReaction>
</comment>
<dbReference type="FunFam" id="3.40.640.10:FF:000046">
    <property type="entry name" value="Cystathionine gamma-lyase"/>
    <property type="match status" value="1"/>
</dbReference>
<keyword evidence="2 7" id="KW-0663">Pyridoxal phosphate</keyword>
<dbReference type="Gene3D" id="3.40.640.10">
    <property type="entry name" value="Type I PLP-dependent aspartate aminotransferase-like (Major domain)"/>
    <property type="match status" value="1"/>
</dbReference>
<dbReference type="PANTHER" id="PTHR11808">
    <property type="entry name" value="TRANS-SULFURATION ENZYME FAMILY MEMBER"/>
    <property type="match status" value="1"/>
</dbReference>
<reference evidence="9 10" key="1">
    <citation type="journal article" date="2013" name="Int. J. Syst. Evol. Microbiol.">
        <title>Ilumatobacter nonamiense sp. nov. and Ilumatobacter coccineum sp. nov., isolated from seashore sand.</title>
        <authorList>
            <person name="Matsumoto A."/>
            <person name="Kasai H."/>
            <person name="Matsuo Y."/>
            <person name="Shizuri Y."/>
            <person name="Ichikawa N."/>
            <person name="Fujita N."/>
            <person name="Omura S."/>
            <person name="Takahashi Y."/>
        </authorList>
    </citation>
    <scope>NUCLEOTIDE SEQUENCE [LARGE SCALE GENOMIC DNA]</scope>
    <source>
        <strain evidence="10">NBRC 103263 / KCTC 29153 / YM16-304</strain>
    </source>
</reference>
<keyword evidence="10" id="KW-1185">Reference proteome</keyword>
<dbReference type="InterPro" id="IPR015424">
    <property type="entry name" value="PyrdxlP-dep_Trfase"/>
</dbReference>
<dbReference type="GO" id="GO:0047982">
    <property type="term" value="F:homocysteine desulfhydrase activity"/>
    <property type="evidence" value="ECO:0007669"/>
    <property type="project" value="UniProtKB-EC"/>
</dbReference>
<dbReference type="Proteomes" id="UP000011863">
    <property type="component" value="Chromosome"/>
</dbReference>
<organism evidence="9 10">
    <name type="scientific">Ilumatobacter coccineus (strain NBRC 103263 / KCTC 29153 / YM16-304)</name>
    <dbReference type="NCBI Taxonomy" id="1313172"/>
    <lineage>
        <taxon>Bacteria</taxon>
        <taxon>Bacillati</taxon>
        <taxon>Actinomycetota</taxon>
        <taxon>Acidimicrobiia</taxon>
        <taxon>Acidimicrobiales</taxon>
        <taxon>Ilumatobacteraceae</taxon>
        <taxon>Ilumatobacter</taxon>
    </lineage>
</organism>
<dbReference type="InterPro" id="IPR015422">
    <property type="entry name" value="PyrdxlP-dep_Trfase_small"/>
</dbReference>
<dbReference type="GO" id="GO:0005737">
    <property type="term" value="C:cytoplasm"/>
    <property type="evidence" value="ECO:0007669"/>
    <property type="project" value="TreeGrafter"/>
</dbReference>
<feature type="modified residue" description="N6-(pyridoxal phosphate)lysine" evidence="7">
    <location>
        <position position="205"/>
    </location>
</feature>
<evidence type="ECO:0000256" key="3">
    <source>
        <dbReference type="ARBA" id="ARBA00047175"/>
    </source>
</evidence>
<proteinExistence type="inferred from homology"/>
<evidence type="ECO:0000256" key="7">
    <source>
        <dbReference type="PIRSR" id="PIRSR001434-2"/>
    </source>
</evidence>
<evidence type="ECO:0000256" key="1">
    <source>
        <dbReference type="ARBA" id="ARBA00001933"/>
    </source>
</evidence>
<dbReference type="GO" id="GO:0030170">
    <property type="term" value="F:pyridoxal phosphate binding"/>
    <property type="evidence" value="ECO:0007669"/>
    <property type="project" value="InterPro"/>
</dbReference>
<protein>
    <recommendedName>
        <fullName evidence="3">homocysteine desulfhydrase</fullName>
        <ecNumber evidence="3">4.4.1.2</ecNumber>
    </recommendedName>
    <alternativeName>
        <fullName evidence="4">Homocysteine desulfhydrase</fullName>
    </alternativeName>
</protein>
<dbReference type="PIRSF" id="PIRSF001434">
    <property type="entry name" value="CGS"/>
    <property type="match status" value="1"/>
</dbReference>
<dbReference type="CDD" id="cd00614">
    <property type="entry name" value="CGS_like"/>
    <property type="match status" value="1"/>
</dbReference>
<accession>A0A6C7EBZ1</accession>
<dbReference type="GO" id="GO:0018826">
    <property type="term" value="F:methionine gamma-lyase activity"/>
    <property type="evidence" value="ECO:0007669"/>
    <property type="project" value="UniProtKB-EC"/>
</dbReference>
<dbReference type="InterPro" id="IPR000277">
    <property type="entry name" value="Cys/Met-Metab_PyrdxlP-dep_enz"/>
</dbReference>
<evidence type="ECO:0000256" key="5">
    <source>
        <dbReference type="ARBA" id="ARBA00048780"/>
    </source>
</evidence>
<evidence type="ECO:0000313" key="9">
    <source>
        <dbReference type="EMBL" id="BAN01536.1"/>
    </source>
</evidence>
<evidence type="ECO:0000256" key="8">
    <source>
        <dbReference type="RuleBase" id="RU362118"/>
    </source>
</evidence>
<dbReference type="Gene3D" id="3.90.1150.10">
    <property type="entry name" value="Aspartate Aminotransferase, domain 1"/>
    <property type="match status" value="1"/>
</dbReference>
<dbReference type="SUPFAM" id="SSF53383">
    <property type="entry name" value="PLP-dependent transferases"/>
    <property type="match status" value="1"/>
</dbReference>
<sequence>MTDDQHSPSTRAITAGRAASGRSLAPALWASSTWESESLDDANRRATSIRQGDFYSRYCNPTVRSFEEAIRDLEGAEESLAFASGMGAIASTVLALCSSGSHVVAQRQLYAGTLAFLQGPCARLGIETTFVDVAEPGAFAAAVQPGRTMVVLAETPSNPRLELADLDELGAIKGPFTVVDSTFATPLGQRPLDHGVDISLHSATKGIAGHNDATLGVISGDADLLAEIWAYSVLHGATPSPFDALNALRGVRTLAVRTRQQNESARSIAVLLADHHAVSATHYPGLNEHPQYDIAARQLLQYGTTLSFDLGTREAVSEFFERVTVCRVATSLGGPETLVCHPATSTHASLTAAEMDAAGVTDGLVRMSVGLEETTDLLADIEQALSRDDSRRSTRS</sequence>
<comment type="similarity">
    <text evidence="8">Belongs to the trans-sulfuration enzymes family.</text>
</comment>
<dbReference type="GO" id="GO:0019346">
    <property type="term" value="P:transsulfuration"/>
    <property type="evidence" value="ECO:0007669"/>
    <property type="project" value="InterPro"/>
</dbReference>
<dbReference type="AlphaFoldDB" id="A0A6C7EBZ1"/>
<evidence type="ECO:0000256" key="6">
    <source>
        <dbReference type="ARBA" id="ARBA00052699"/>
    </source>
</evidence>
<dbReference type="EMBL" id="AP012057">
    <property type="protein sequence ID" value="BAN01536.1"/>
    <property type="molecule type" value="Genomic_DNA"/>
</dbReference>
<evidence type="ECO:0000256" key="4">
    <source>
        <dbReference type="ARBA" id="ARBA00047199"/>
    </source>
</evidence>
<evidence type="ECO:0000256" key="2">
    <source>
        <dbReference type="ARBA" id="ARBA00022898"/>
    </source>
</evidence>
<comment type="cofactor">
    <cofactor evidence="1 8">
        <name>pyridoxal 5'-phosphate</name>
        <dbReference type="ChEBI" id="CHEBI:597326"/>
    </cofactor>
</comment>
<dbReference type="InterPro" id="IPR015421">
    <property type="entry name" value="PyrdxlP-dep_Trfase_major"/>
</dbReference>
<dbReference type="KEGG" id="aym:YM304_12220"/>
<dbReference type="EC" id="4.4.1.2" evidence="3"/>
<comment type="catalytic activity">
    <reaction evidence="5">
        <text>L-homocysteine + H2O = 2-oxobutanoate + hydrogen sulfide + NH4(+) + H(+)</text>
        <dbReference type="Rhea" id="RHEA:14501"/>
        <dbReference type="ChEBI" id="CHEBI:15377"/>
        <dbReference type="ChEBI" id="CHEBI:15378"/>
        <dbReference type="ChEBI" id="CHEBI:16763"/>
        <dbReference type="ChEBI" id="CHEBI:28938"/>
        <dbReference type="ChEBI" id="CHEBI:29919"/>
        <dbReference type="ChEBI" id="CHEBI:58199"/>
        <dbReference type="EC" id="4.4.1.2"/>
    </reaction>
    <physiologicalReaction direction="left-to-right" evidence="5">
        <dbReference type="Rhea" id="RHEA:14502"/>
    </physiologicalReaction>
</comment>
<evidence type="ECO:0000313" key="10">
    <source>
        <dbReference type="Proteomes" id="UP000011863"/>
    </source>
</evidence>
<dbReference type="RefSeq" id="WP_015440783.1">
    <property type="nucleotide sequence ID" value="NC_020520.1"/>
</dbReference>
<dbReference type="Pfam" id="PF01053">
    <property type="entry name" value="Cys_Met_Meta_PP"/>
    <property type="match status" value="1"/>
</dbReference>